<name>A0A6C0KCY0_9ZZZZ</name>
<dbReference type="CDD" id="cd18785">
    <property type="entry name" value="SF2_C"/>
    <property type="match status" value="1"/>
</dbReference>
<evidence type="ECO:0000259" key="5">
    <source>
        <dbReference type="PROSITE" id="PS51192"/>
    </source>
</evidence>
<dbReference type="GO" id="GO:0005675">
    <property type="term" value="C:transcription factor TFIIH holo complex"/>
    <property type="evidence" value="ECO:0007669"/>
    <property type="project" value="TreeGrafter"/>
</dbReference>
<evidence type="ECO:0000256" key="4">
    <source>
        <dbReference type="ARBA" id="ARBA00022840"/>
    </source>
</evidence>
<evidence type="ECO:0000313" key="6">
    <source>
        <dbReference type="EMBL" id="QHU15872.1"/>
    </source>
</evidence>
<feature type="domain" description="Helicase ATP-binding" evidence="5">
    <location>
        <begin position="104"/>
        <end position="256"/>
    </location>
</feature>
<evidence type="ECO:0000256" key="1">
    <source>
        <dbReference type="ARBA" id="ARBA00022741"/>
    </source>
</evidence>
<dbReference type="PANTHER" id="PTHR11274:SF0">
    <property type="entry name" value="GENERAL TRANSCRIPTION AND DNA REPAIR FACTOR IIH HELICASE SUBUNIT XPB"/>
    <property type="match status" value="1"/>
</dbReference>
<keyword evidence="1" id="KW-0547">Nucleotide-binding</keyword>
<sequence length="442" mass="51121">MSIVITASQLSEQDEDRVINEVFVKKIDQNSFAQPFPNYKKETIIRPYYMSDDGERAYLPFRWALDNIQTVSRPPRSSLTPLTHGTKFNSTLRSVQREIKDECIANLNNHGCSLISLYPGAGKTALSIYLATKIGLKTLIVCHRLVLIEQWKKAIARFIDEPRIGFVKTEKNPEKMRKVLDNDFLIVNAQNVKKIGEDAFKGVGLVIVDEIHAIMAESLSECLYHLSPRYLVGLSATPTRPDGLDRLLDFYFGTDTKITRELYHPHLVYRIDTSIEYEEDSKTQWSAMITSQCMHEMRNRLMVDIILYFKDRHFLVLCKRVEQAKWIARQLEDAREKVSVMTEDVNDYDEESRIIVSSVQKTGCGFSFDKLDALIIASDVEEYFIQYLARVMRTEEVKPIVFDVVDPHHSLKKHFSARKKVYQNAGGVIKDFYKEFPHFQKI</sequence>
<keyword evidence="3" id="KW-0347">Helicase</keyword>
<dbReference type="SMART" id="SM00487">
    <property type="entry name" value="DEXDc"/>
    <property type="match status" value="1"/>
</dbReference>
<evidence type="ECO:0000256" key="2">
    <source>
        <dbReference type="ARBA" id="ARBA00022801"/>
    </source>
</evidence>
<dbReference type="InterPro" id="IPR027417">
    <property type="entry name" value="P-loop_NTPase"/>
</dbReference>
<dbReference type="GO" id="GO:0003677">
    <property type="term" value="F:DNA binding"/>
    <property type="evidence" value="ECO:0007669"/>
    <property type="project" value="InterPro"/>
</dbReference>
<proteinExistence type="predicted"/>
<accession>A0A6C0KCY0</accession>
<protein>
    <recommendedName>
        <fullName evidence="5">Helicase ATP-binding domain-containing protein</fullName>
    </recommendedName>
</protein>
<dbReference type="GO" id="GO:0005524">
    <property type="term" value="F:ATP binding"/>
    <property type="evidence" value="ECO:0007669"/>
    <property type="project" value="UniProtKB-KW"/>
</dbReference>
<keyword evidence="4" id="KW-0067">ATP-binding</keyword>
<dbReference type="GO" id="GO:0097550">
    <property type="term" value="C:transcription preinitiation complex"/>
    <property type="evidence" value="ECO:0007669"/>
    <property type="project" value="TreeGrafter"/>
</dbReference>
<dbReference type="PROSITE" id="PS51192">
    <property type="entry name" value="HELICASE_ATP_BIND_1"/>
    <property type="match status" value="1"/>
</dbReference>
<dbReference type="AlphaFoldDB" id="A0A6C0KCY0"/>
<dbReference type="GO" id="GO:0006367">
    <property type="term" value="P:transcription initiation at RNA polymerase II promoter"/>
    <property type="evidence" value="ECO:0007669"/>
    <property type="project" value="TreeGrafter"/>
</dbReference>
<reference evidence="6" key="1">
    <citation type="journal article" date="2020" name="Nature">
        <title>Giant virus diversity and host interactions through global metagenomics.</title>
        <authorList>
            <person name="Schulz F."/>
            <person name="Roux S."/>
            <person name="Paez-Espino D."/>
            <person name="Jungbluth S."/>
            <person name="Walsh D.A."/>
            <person name="Denef V.J."/>
            <person name="McMahon K.D."/>
            <person name="Konstantinidis K.T."/>
            <person name="Eloe-Fadrosh E.A."/>
            <person name="Kyrpides N.C."/>
            <person name="Woyke T."/>
        </authorList>
    </citation>
    <scope>NUCLEOTIDE SEQUENCE</scope>
    <source>
        <strain evidence="6">GVMAG-S-3300010158-109</strain>
    </source>
</reference>
<dbReference type="GO" id="GO:0000112">
    <property type="term" value="C:nucleotide-excision repair factor 3 complex"/>
    <property type="evidence" value="ECO:0007669"/>
    <property type="project" value="TreeGrafter"/>
</dbReference>
<dbReference type="InterPro" id="IPR014001">
    <property type="entry name" value="Helicase_ATP-bd"/>
</dbReference>
<dbReference type="InterPro" id="IPR050615">
    <property type="entry name" value="ATP-dep_DNA_Helicase"/>
</dbReference>
<dbReference type="InterPro" id="IPR006935">
    <property type="entry name" value="Helicase/UvrB_N"/>
</dbReference>
<dbReference type="Gene3D" id="3.40.50.300">
    <property type="entry name" value="P-loop containing nucleotide triphosphate hydrolases"/>
    <property type="match status" value="2"/>
</dbReference>
<dbReference type="GO" id="GO:0016787">
    <property type="term" value="F:hydrolase activity"/>
    <property type="evidence" value="ECO:0007669"/>
    <property type="project" value="UniProtKB-KW"/>
</dbReference>
<dbReference type="Pfam" id="PF04851">
    <property type="entry name" value="ResIII"/>
    <property type="match status" value="1"/>
</dbReference>
<evidence type="ECO:0000256" key="3">
    <source>
        <dbReference type="ARBA" id="ARBA00022806"/>
    </source>
</evidence>
<organism evidence="6">
    <name type="scientific">viral metagenome</name>
    <dbReference type="NCBI Taxonomy" id="1070528"/>
    <lineage>
        <taxon>unclassified sequences</taxon>
        <taxon>metagenomes</taxon>
        <taxon>organismal metagenomes</taxon>
    </lineage>
</organism>
<dbReference type="SUPFAM" id="SSF52540">
    <property type="entry name" value="P-loop containing nucleoside triphosphate hydrolases"/>
    <property type="match status" value="2"/>
</dbReference>
<dbReference type="GO" id="GO:0043138">
    <property type="term" value="F:3'-5' DNA helicase activity"/>
    <property type="evidence" value="ECO:0007669"/>
    <property type="project" value="TreeGrafter"/>
</dbReference>
<keyword evidence="2" id="KW-0378">Hydrolase</keyword>
<dbReference type="EMBL" id="MN740869">
    <property type="protein sequence ID" value="QHU15872.1"/>
    <property type="molecule type" value="Genomic_DNA"/>
</dbReference>
<dbReference type="PANTHER" id="PTHR11274">
    <property type="entry name" value="RAD25/XP-B DNA REPAIR HELICASE"/>
    <property type="match status" value="1"/>
</dbReference>